<keyword evidence="2" id="KW-0472">Membrane</keyword>
<feature type="transmembrane region" description="Helical" evidence="2">
    <location>
        <begin position="39"/>
        <end position="65"/>
    </location>
</feature>
<evidence type="ECO:0000313" key="3">
    <source>
        <dbReference type="EMBL" id="MDG3008186.1"/>
    </source>
</evidence>
<gene>
    <name evidence="3" type="ORF">PZE19_30840</name>
</gene>
<keyword evidence="2" id="KW-0812">Transmembrane</keyword>
<sequence length="215" mass="22790">MSDIDPSLLEGDMIPQGRYKPARELKELHENTDLDLKGVLFNTGILIALCAATFVAIIFVMRYFVGVESVMDEARLSLRFADGPPPPAPVLQSDPAKETREIVDGARSRLDSYGWVDAQAKTAHIPIDRAIEILAEKGLPKGGKMDQFHPLQGSSNPVKIGVPPKPEEAAPAAAAPTPAPAPAEVKKEAEPAKPEAAPKPEAAAPAPAPETGTKP</sequence>
<evidence type="ECO:0000256" key="2">
    <source>
        <dbReference type="SAM" id="Phobius"/>
    </source>
</evidence>
<feature type="compositionally biased region" description="Basic and acidic residues" evidence="1">
    <location>
        <begin position="184"/>
        <end position="198"/>
    </location>
</feature>
<evidence type="ECO:0000256" key="1">
    <source>
        <dbReference type="SAM" id="MobiDB-lite"/>
    </source>
</evidence>
<keyword evidence="4" id="KW-1185">Reference proteome</keyword>
<dbReference type="RefSeq" id="WP_277864513.1">
    <property type="nucleotide sequence ID" value="NZ_JARRAG010000003.1"/>
</dbReference>
<feature type="region of interest" description="Disordered" evidence="1">
    <location>
        <begin position="143"/>
        <end position="215"/>
    </location>
</feature>
<keyword evidence="2" id="KW-1133">Transmembrane helix</keyword>
<comment type="caution">
    <text evidence="3">The sequence shown here is derived from an EMBL/GenBank/DDBJ whole genome shotgun (WGS) entry which is preliminary data.</text>
</comment>
<protein>
    <submittedName>
        <fullName evidence="3">Uncharacterized protein</fullName>
    </submittedName>
</protein>
<dbReference type="Proteomes" id="UP001216907">
    <property type="component" value="Unassembled WGS sequence"/>
</dbReference>
<dbReference type="EMBL" id="JARRAG010000003">
    <property type="protein sequence ID" value="MDG3008186.1"/>
    <property type="molecule type" value="Genomic_DNA"/>
</dbReference>
<reference evidence="3 4" key="1">
    <citation type="submission" date="2023-03" db="EMBL/GenBank/DDBJ databases">
        <title>Paludisphaera mucosa sp. nov. a novel planctomycete from northern fen.</title>
        <authorList>
            <person name="Ivanova A."/>
        </authorList>
    </citation>
    <scope>NUCLEOTIDE SEQUENCE [LARGE SCALE GENOMIC DNA]</scope>
    <source>
        <strain evidence="3 4">Pla2</strain>
    </source>
</reference>
<organism evidence="3 4">
    <name type="scientific">Paludisphaera mucosa</name>
    <dbReference type="NCBI Taxonomy" id="3030827"/>
    <lineage>
        <taxon>Bacteria</taxon>
        <taxon>Pseudomonadati</taxon>
        <taxon>Planctomycetota</taxon>
        <taxon>Planctomycetia</taxon>
        <taxon>Isosphaerales</taxon>
        <taxon>Isosphaeraceae</taxon>
        <taxon>Paludisphaera</taxon>
    </lineage>
</organism>
<evidence type="ECO:0000313" key="4">
    <source>
        <dbReference type="Proteomes" id="UP001216907"/>
    </source>
</evidence>
<proteinExistence type="predicted"/>
<name>A0ABT6FL03_9BACT</name>
<accession>A0ABT6FL03</accession>